<dbReference type="PROSITE" id="PS50088">
    <property type="entry name" value="ANK_REPEAT"/>
    <property type="match status" value="2"/>
</dbReference>
<keyword evidence="2 3" id="KW-0040">ANK repeat</keyword>
<reference evidence="4 5" key="1">
    <citation type="submission" date="2023-03" db="EMBL/GenBank/DDBJ databases">
        <title>Genome insight into feeding habits of ladybird beetles.</title>
        <authorList>
            <person name="Li H.-S."/>
            <person name="Huang Y.-H."/>
            <person name="Pang H."/>
        </authorList>
    </citation>
    <scope>NUCLEOTIDE SEQUENCE [LARGE SCALE GENOMIC DNA]</scope>
    <source>
        <strain evidence="4">SYSU_2023b</strain>
        <tissue evidence="4">Whole body</tissue>
    </source>
</reference>
<dbReference type="Gene3D" id="1.25.40.20">
    <property type="entry name" value="Ankyrin repeat-containing domain"/>
    <property type="match status" value="1"/>
</dbReference>
<proteinExistence type="predicted"/>
<evidence type="ECO:0000256" key="3">
    <source>
        <dbReference type="PROSITE-ProRule" id="PRU00023"/>
    </source>
</evidence>
<dbReference type="AlphaFoldDB" id="A0AAW1U0M7"/>
<dbReference type="Proteomes" id="UP001431783">
    <property type="component" value="Unassembled WGS sequence"/>
</dbReference>
<evidence type="ECO:0000313" key="5">
    <source>
        <dbReference type="Proteomes" id="UP001431783"/>
    </source>
</evidence>
<keyword evidence="1" id="KW-0677">Repeat</keyword>
<dbReference type="PANTHER" id="PTHR24198">
    <property type="entry name" value="ANKYRIN REPEAT AND PROTEIN KINASE DOMAIN-CONTAINING PROTEIN"/>
    <property type="match status" value="1"/>
</dbReference>
<name>A0AAW1U0M7_9CUCU</name>
<dbReference type="InterPro" id="IPR036770">
    <property type="entry name" value="Ankyrin_rpt-contain_sf"/>
</dbReference>
<evidence type="ECO:0000256" key="1">
    <source>
        <dbReference type="ARBA" id="ARBA00022737"/>
    </source>
</evidence>
<protein>
    <submittedName>
        <fullName evidence="4">Uncharacterized protein</fullName>
    </submittedName>
</protein>
<organism evidence="4 5">
    <name type="scientific">Henosepilachna vigintioctopunctata</name>
    <dbReference type="NCBI Taxonomy" id="420089"/>
    <lineage>
        <taxon>Eukaryota</taxon>
        <taxon>Metazoa</taxon>
        <taxon>Ecdysozoa</taxon>
        <taxon>Arthropoda</taxon>
        <taxon>Hexapoda</taxon>
        <taxon>Insecta</taxon>
        <taxon>Pterygota</taxon>
        <taxon>Neoptera</taxon>
        <taxon>Endopterygota</taxon>
        <taxon>Coleoptera</taxon>
        <taxon>Polyphaga</taxon>
        <taxon>Cucujiformia</taxon>
        <taxon>Coccinelloidea</taxon>
        <taxon>Coccinellidae</taxon>
        <taxon>Epilachninae</taxon>
        <taxon>Epilachnini</taxon>
        <taxon>Henosepilachna</taxon>
    </lineage>
</organism>
<dbReference type="Pfam" id="PF12796">
    <property type="entry name" value="Ank_2"/>
    <property type="match status" value="2"/>
</dbReference>
<dbReference type="PROSITE" id="PS50297">
    <property type="entry name" value="ANK_REP_REGION"/>
    <property type="match status" value="2"/>
</dbReference>
<dbReference type="SUPFAM" id="SSF48403">
    <property type="entry name" value="Ankyrin repeat"/>
    <property type="match status" value="1"/>
</dbReference>
<evidence type="ECO:0000313" key="4">
    <source>
        <dbReference type="EMBL" id="KAK9874498.1"/>
    </source>
</evidence>
<keyword evidence="5" id="KW-1185">Reference proteome</keyword>
<dbReference type="InterPro" id="IPR002110">
    <property type="entry name" value="Ankyrin_rpt"/>
</dbReference>
<evidence type="ECO:0000256" key="2">
    <source>
        <dbReference type="ARBA" id="ARBA00023043"/>
    </source>
</evidence>
<accession>A0AAW1U0M7</accession>
<dbReference type="SMART" id="SM00248">
    <property type="entry name" value="ANK"/>
    <property type="match status" value="5"/>
</dbReference>
<dbReference type="PANTHER" id="PTHR24198:SF165">
    <property type="entry name" value="ANKYRIN REPEAT-CONTAINING PROTEIN-RELATED"/>
    <property type="match status" value="1"/>
</dbReference>
<comment type="caution">
    <text evidence="4">The sequence shown here is derived from an EMBL/GenBank/DDBJ whole genome shotgun (WGS) entry which is preliminary data.</text>
</comment>
<dbReference type="EMBL" id="JARQZJ010000031">
    <property type="protein sequence ID" value="KAK9874498.1"/>
    <property type="molecule type" value="Genomic_DNA"/>
</dbReference>
<feature type="repeat" description="ANK" evidence="3">
    <location>
        <begin position="176"/>
        <end position="208"/>
    </location>
</feature>
<gene>
    <name evidence="4" type="ORF">WA026_002849</name>
</gene>
<sequence length="281" mass="31990">MDDYWRIDHSFFNSHRKQMSVMKILRNLTHGINLRDQNGWTVSHFFANLSNMSYTQNLLKMGANVNAIKSSGFTPLHLTCMSKHEDCMNIILNYGPSMNVQHSKYCTTLHLYFLSGMQNERLLKKMLSKGADPYIQDKYGNTAFHLLAYRKSTEKIKEYAGLLIEYDAVLNAKNEEGETPVHTAVNANCGLLVDVLPKEGADVNIRDNMGYTSETKAFSAQLRSADILIILGNQLITKHECIFQVGLDVLYYIIGSEGLMNLKIKCADELLKPKQKFYLFP</sequence>
<feature type="repeat" description="ANK" evidence="3">
    <location>
        <begin position="71"/>
        <end position="103"/>
    </location>
</feature>